<proteinExistence type="predicted"/>
<dbReference type="EMBL" id="QEAS01000031">
    <property type="protein sequence ID" value="PWG78197.1"/>
    <property type="molecule type" value="Genomic_DNA"/>
</dbReference>
<name>A0A2U2P9Y7_9SPHI</name>
<accession>A0A2U2P9Y7</accession>
<evidence type="ECO:0000313" key="2">
    <source>
        <dbReference type="Proteomes" id="UP000245647"/>
    </source>
</evidence>
<sequence>MNNFGKLSVGISLAVAVIVGSAFKSAEASKEASKPGAGAFLVQTSNGLWEERNTEPTSLDCAGSASMQCYYRVTAAIPDQSSYSTSDINNFLASPAKIVAGEHSSQALYTGD</sequence>
<organism evidence="1 2">
    <name type="scientific">Pararcticibacter amylolyticus</name>
    <dbReference type="NCBI Taxonomy" id="2173175"/>
    <lineage>
        <taxon>Bacteria</taxon>
        <taxon>Pseudomonadati</taxon>
        <taxon>Bacteroidota</taxon>
        <taxon>Sphingobacteriia</taxon>
        <taxon>Sphingobacteriales</taxon>
        <taxon>Sphingobacteriaceae</taxon>
        <taxon>Pararcticibacter</taxon>
    </lineage>
</organism>
<keyword evidence="2" id="KW-1185">Reference proteome</keyword>
<dbReference type="AlphaFoldDB" id="A0A2U2P9Y7"/>
<evidence type="ECO:0000313" key="1">
    <source>
        <dbReference type="EMBL" id="PWG78197.1"/>
    </source>
</evidence>
<protein>
    <submittedName>
        <fullName evidence="1">Uncharacterized protein</fullName>
    </submittedName>
</protein>
<reference evidence="1 2" key="1">
    <citation type="submission" date="2018-04" db="EMBL/GenBank/DDBJ databases">
        <title>Pedobacter chongqingensis sp. nov., isolated from a rottenly hemp rope.</title>
        <authorList>
            <person name="Cai Y."/>
        </authorList>
    </citation>
    <scope>NUCLEOTIDE SEQUENCE [LARGE SCALE GENOMIC DNA]</scope>
    <source>
        <strain evidence="1 2">FJ4-8</strain>
    </source>
</reference>
<dbReference type="RefSeq" id="WP_109418271.1">
    <property type="nucleotide sequence ID" value="NZ_QEAS01000031.1"/>
</dbReference>
<comment type="caution">
    <text evidence="1">The sequence shown here is derived from an EMBL/GenBank/DDBJ whole genome shotgun (WGS) entry which is preliminary data.</text>
</comment>
<dbReference type="Proteomes" id="UP000245647">
    <property type="component" value="Unassembled WGS sequence"/>
</dbReference>
<gene>
    <name evidence="1" type="ORF">DDR33_23620</name>
</gene>